<protein>
    <submittedName>
        <fullName evidence="6">Acetoin dehydrogenase dihydrolipoyllysine-residue acetyltransferase subunit</fullName>
    </submittedName>
</protein>
<reference evidence="6" key="1">
    <citation type="submission" date="2020-03" db="EMBL/GenBank/DDBJ databases">
        <title>Genome of Pelagibius litoralis DSM 21314T.</title>
        <authorList>
            <person name="Wang G."/>
        </authorList>
    </citation>
    <scope>NUCLEOTIDE SEQUENCE</scope>
    <source>
        <strain evidence="6">DSM 21314</strain>
    </source>
</reference>
<dbReference type="PROSITE" id="PS51826">
    <property type="entry name" value="PSBD"/>
    <property type="match status" value="1"/>
</dbReference>
<dbReference type="GO" id="GO:0046464">
    <property type="term" value="P:acylglycerol catabolic process"/>
    <property type="evidence" value="ECO:0007669"/>
    <property type="project" value="TreeGrafter"/>
</dbReference>
<organism evidence="6 7">
    <name type="scientific">Pelagibius litoralis</name>
    <dbReference type="NCBI Taxonomy" id="374515"/>
    <lineage>
        <taxon>Bacteria</taxon>
        <taxon>Pseudomonadati</taxon>
        <taxon>Pseudomonadota</taxon>
        <taxon>Alphaproteobacteria</taxon>
        <taxon>Rhodospirillales</taxon>
        <taxon>Rhodovibrionaceae</taxon>
        <taxon>Pelagibius</taxon>
    </lineage>
</organism>
<proteinExistence type="inferred from homology"/>
<dbReference type="GO" id="GO:0016020">
    <property type="term" value="C:membrane"/>
    <property type="evidence" value="ECO:0007669"/>
    <property type="project" value="TreeGrafter"/>
</dbReference>
<dbReference type="CDD" id="cd06849">
    <property type="entry name" value="lipoyl_domain"/>
    <property type="match status" value="1"/>
</dbReference>
<accession>A0A967C6Y5</accession>
<dbReference type="PANTHER" id="PTHR43798">
    <property type="entry name" value="MONOACYLGLYCEROL LIPASE"/>
    <property type="match status" value="1"/>
</dbReference>
<dbReference type="GO" id="GO:0047372">
    <property type="term" value="F:monoacylglycerol lipase activity"/>
    <property type="evidence" value="ECO:0007669"/>
    <property type="project" value="TreeGrafter"/>
</dbReference>
<sequence>MPVEVIMPKVDMDMSSGTIAAWHADEGAEVKAGDPLFDIETDKAAMEVESPASGRLHNILAGIGTEVAIGKPVAWIYAPGEAVGPPPESDDGGNTALPANDATAAVAVTPAPAAADHVARTADRQGKARATPRARRLARDHALDLSGIAGSGPRGRIAAADVEAQALETRTGGTVAHRPLTWQAEAGPLKVHRSGTGDGAPLFMIHGFAGDSATWQPVEPHLPAGHPVLKLDLPGHGKSPRRQIDSFRRLARSVVEAFDLEDIDQAHLVGHSLGAALALALADVRARRIASLTLIAPAGLGPEVDGAILTGIARASRRESLAPWLAQLTGGAQPPDEGFARAAMLARRDPALRAYQIDLADTLFPDSVQSFDLNPVLSRLEIPAKIIWGRSDRVFPWRQALRAPGRVALHLLQDIGHMPQSEAPEDIAALLSDMLRITDRSHAPV</sequence>
<evidence type="ECO:0000313" key="7">
    <source>
        <dbReference type="Proteomes" id="UP000761264"/>
    </source>
</evidence>
<dbReference type="Pfam" id="PF02817">
    <property type="entry name" value="E3_binding"/>
    <property type="match status" value="1"/>
</dbReference>
<evidence type="ECO:0000256" key="3">
    <source>
        <dbReference type="ARBA" id="ARBA00022823"/>
    </source>
</evidence>
<dbReference type="Gene3D" id="3.40.50.1820">
    <property type="entry name" value="alpha/beta hydrolase"/>
    <property type="match status" value="1"/>
</dbReference>
<gene>
    <name evidence="6" type="ORF">HBA54_08915</name>
</gene>
<dbReference type="Gene3D" id="2.40.50.100">
    <property type="match status" value="1"/>
</dbReference>
<name>A0A967C6Y5_9PROT</name>
<dbReference type="PROSITE" id="PS00189">
    <property type="entry name" value="LIPOYL"/>
    <property type="match status" value="1"/>
</dbReference>
<dbReference type="InterPro" id="IPR004167">
    <property type="entry name" value="PSBD"/>
</dbReference>
<dbReference type="InterPro" id="IPR029058">
    <property type="entry name" value="AB_hydrolase_fold"/>
</dbReference>
<evidence type="ECO:0000256" key="1">
    <source>
        <dbReference type="ARBA" id="ARBA00001938"/>
    </source>
</evidence>
<comment type="caution">
    <text evidence="6">The sequence shown here is derived from an EMBL/GenBank/DDBJ whole genome shotgun (WGS) entry which is preliminary data.</text>
</comment>
<dbReference type="InterPro" id="IPR003016">
    <property type="entry name" value="2-oxoA_DH_lipoyl-BS"/>
</dbReference>
<dbReference type="Gene3D" id="4.10.320.10">
    <property type="entry name" value="E3-binding domain"/>
    <property type="match status" value="1"/>
</dbReference>
<dbReference type="InterPro" id="IPR036625">
    <property type="entry name" value="E3-bd_dom_sf"/>
</dbReference>
<keyword evidence="3" id="KW-0450">Lipoyl</keyword>
<dbReference type="Proteomes" id="UP000761264">
    <property type="component" value="Unassembled WGS sequence"/>
</dbReference>
<dbReference type="NCBIfam" id="NF011457">
    <property type="entry name" value="PRK14875.1"/>
    <property type="match status" value="1"/>
</dbReference>
<dbReference type="SUPFAM" id="SSF47005">
    <property type="entry name" value="Peripheral subunit-binding domain of 2-oxo acid dehydrogenase complex"/>
    <property type="match status" value="1"/>
</dbReference>
<dbReference type="Pfam" id="PF00561">
    <property type="entry name" value="Abhydrolase_1"/>
    <property type="match status" value="1"/>
</dbReference>
<dbReference type="InterPro" id="IPR000073">
    <property type="entry name" value="AB_hydrolase_1"/>
</dbReference>
<evidence type="ECO:0000259" key="4">
    <source>
        <dbReference type="PROSITE" id="PS50968"/>
    </source>
</evidence>
<dbReference type="RefSeq" id="WP_167223563.1">
    <property type="nucleotide sequence ID" value="NZ_JAAQPH010000005.1"/>
</dbReference>
<evidence type="ECO:0000259" key="5">
    <source>
        <dbReference type="PROSITE" id="PS51826"/>
    </source>
</evidence>
<feature type="domain" description="Peripheral subunit-binding (PSBD)" evidence="5">
    <location>
        <begin position="129"/>
        <end position="166"/>
    </location>
</feature>
<dbReference type="PANTHER" id="PTHR43798:SF5">
    <property type="entry name" value="MONOACYLGLYCEROL LIPASE ABHD6"/>
    <property type="match status" value="1"/>
</dbReference>
<evidence type="ECO:0000256" key="2">
    <source>
        <dbReference type="ARBA" id="ARBA00007317"/>
    </source>
</evidence>
<dbReference type="AlphaFoldDB" id="A0A967C6Y5"/>
<dbReference type="SUPFAM" id="SSF51230">
    <property type="entry name" value="Single hybrid motif"/>
    <property type="match status" value="1"/>
</dbReference>
<dbReference type="InterPro" id="IPR050266">
    <property type="entry name" value="AB_hydrolase_sf"/>
</dbReference>
<dbReference type="Pfam" id="PF00364">
    <property type="entry name" value="Biotin_lipoyl"/>
    <property type="match status" value="1"/>
</dbReference>
<keyword evidence="7" id="KW-1185">Reference proteome</keyword>
<comment type="similarity">
    <text evidence="2">Belongs to the 2-oxoacid dehydrogenase family.</text>
</comment>
<comment type="cofactor">
    <cofactor evidence="1">
        <name>(R)-lipoate</name>
        <dbReference type="ChEBI" id="CHEBI:83088"/>
    </cofactor>
</comment>
<dbReference type="PROSITE" id="PS50968">
    <property type="entry name" value="BIOTINYL_LIPOYL"/>
    <property type="match status" value="1"/>
</dbReference>
<evidence type="ECO:0000313" key="6">
    <source>
        <dbReference type="EMBL" id="NIA68711.1"/>
    </source>
</evidence>
<dbReference type="GO" id="GO:0016746">
    <property type="term" value="F:acyltransferase activity"/>
    <property type="evidence" value="ECO:0007669"/>
    <property type="project" value="InterPro"/>
</dbReference>
<dbReference type="EMBL" id="JAAQPH010000005">
    <property type="protein sequence ID" value="NIA68711.1"/>
    <property type="molecule type" value="Genomic_DNA"/>
</dbReference>
<dbReference type="InterPro" id="IPR000089">
    <property type="entry name" value="Biotin_lipoyl"/>
</dbReference>
<feature type="domain" description="Lipoyl-binding" evidence="4">
    <location>
        <begin position="2"/>
        <end position="77"/>
    </location>
</feature>
<dbReference type="InterPro" id="IPR011053">
    <property type="entry name" value="Single_hybrid_motif"/>
</dbReference>
<dbReference type="SUPFAM" id="SSF53474">
    <property type="entry name" value="alpha/beta-Hydrolases"/>
    <property type="match status" value="1"/>
</dbReference>
<dbReference type="PRINTS" id="PR00111">
    <property type="entry name" value="ABHYDROLASE"/>
</dbReference>